<evidence type="ECO:0000256" key="3">
    <source>
        <dbReference type="ARBA" id="ARBA00023163"/>
    </source>
</evidence>
<dbReference type="Gene3D" id="1.10.10.10">
    <property type="entry name" value="Winged helix-like DNA-binding domain superfamily/Winged helix DNA-binding domain"/>
    <property type="match status" value="1"/>
</dbReference>
<comment type="caution">
    <text evidence="5">The sequence shown here is derived from an EMBL/GenBank/DDBJ whole genome shotgun (WGS) entry which is preliminary data.</text>
</comment>
<dbReference type="CDD" id="cd06170">
    <property type="entry name" value="LuxR_C_like"/>
    <property type="match status" value="1"/>
</dbReference>
<dbReference type="PANTHER" id="PTHR44688:SF16">
    <property type="entry name" value="DNA-BINDING TRANSCRIPTIONAL ACTIVATOR DEVR_DOSR"/>
    <property type="match status" value="1"/>
</dbReference>
<protein>
    <submittedName>
        <fullName evidence="5">Response regulator transcription factor</fullName>
    </submittedName>
</protein>
<accession>A0ABN2VU81</accession>
<keyword evidence="6" id="KW-1185">Reference proteome</keyword>
<dbReference type="Pfam" id="PF00196">
    <property type="entry name" value="GerE"/>
    <property type="match status" value="1"/>
</dbReference>
<dbReference type="PRINTS" id="PR00038">
    <property type="entry name" value="HTHLUXR"/>
</dbReference>
<proteinExistence type="predicted"/>
<evidence type="ECO:0000313" key="6">
    <source>
        <dbReference type="Proteomes" id="UP001500016"/>
    </source>
</evidence>
<dbReference type="SMART" id="SM00421">
    <property type="entry name" value="HTH_LUXR"/>
    <property type="match status" value="1"/>
</dbReference>
<evidence type="ECO:0000259" key="4">
    <source>
        <dbReference type="PROSITE" id="PS50043"/>
    </source>
</evidence>
<evidence type="ECO:0000256" key="2">
    <source>
        <dbReference type="ARBA" id="ARBA00023125"/>
    </source>
</evidence>
<organism evidence="5 6">
    <name type="scientific">Streptomyces albiaxialis</name>
    <dbReference type="NCBI Taxonomy" id="329523"/>
    <lineage>
        <taxon>Bacteria</taxon>
        <taxon>Bacillati</taxon>
        <taxon>Actinomycetota</taxon>
        <taxon>Actinomycetes</taxon>
        <taxon>Kitasatosporales</taxon>
        <taxon>Streptomycetaceae</taxon>
        <taxon>Streptomyces</taxon>
    </lineage>
</organism>
<evidence type="ECO:0000313" key="5">
    <source>
        <dbReference type="EMBL" id="GAA2072689.1"/>
    </source>
</evidence>
<dbReference type="SUPFAM" id="SSF46894">
    <property type="entry name" value="C-terminal effector domain of the bipartite response regulators"/>
    <property type="match status" value="1"/>
</dbReference>
<sequence length="425" mass="45158">MDRAWTSPEEALARAAELVDAPPQELLERTSQVLRGLVPHTAAGQLSELSAYAPQQTAGTDRALAARITGRELGELSVRLRAGAPWQGEAVLGGERRRVLVVGSTSRGTGSALLALADVGETPLPAPVLRTVQRVWDLVTVYAYRLAAEGYPERTALSGAAAAARAQLVAELTDLHAAALGGVLTALRSSSLDDATARRVAVERAVDALAQLRQRPYWDGVWSEEGADDAFQRLVRELRPLFRHGPVRLSLRSPGTDRALPSDVAHAARAAVRAAVLAMREQEGLARMHVGWWVEEDELCAAVRDDGPGRLGRGALLSRHHAERVAALGGGVAVDAVPDWGTTVRVTLPLALAASAAEQPLAGLHPRELEVLEQLALGRRNREIAGELHISESTVKFHVTNILGKLGVSSRGEAAALARGTRPGP</sequence>
<dbReference type="InterPro" id="IPR036890">
    <property type="entry name" value="HATPase_C_sf"/>
</dbReference>
<dbReference type="Proteomes" id="UP001500016">
    <property type="component" value="Unassembled WGS sequence"/>
</dbReference>
<evidence type="ECO:0000256" key="1">
    <source>
        <dbReference type="ARBA" id="ARBA00023015"/>
    </source>
</evidence>
<dbReference type="PANTHER" id="PTHR44688">
    <property type="entry name" value="DNA-BINDING TRANSCRIPTIONAL ACTIVATOR DEVR_DOSR"/>
    <property type="match status" value="1"/>
</dbReference>
<dbReference type="PROSITE" id="PS50043">
    <property type="entry name" value="HTH_LUXR_2"/>
    <property type="match status" value="1"/>
</dbReference>
<dbReference type="RefSeq" id="WP_344527273.1">
    <property type="nucleotide sequence ID" value="NZ_BAAAPE010000007.1"/>
</dbReference>
<gene>
    <name evidence="5" type="ORF">GCM10009801_25450</name>
</gene>
<dbReference type="SUPFAM" id="SSF55874">
    <property type="entry name" value="ATPase domain of HSP90 chaperone/DNA topoisomerase II/histidine kinase"/>
    <property type="match status" value="1"/>
</dbReference>
<dbReference type="EMBL" id="BAAAPE010000007">
    <property type="protein sequence ID" value="GAA2072689.1"/>
    <property type="molecule type" value="Genomic_DNA"/>
</dbReference>
<reference evidence="5 6" key="1">
    <citation type="journal article" date="2019" name="Int. J. Syst. Evol. Microbiol.">
        <title>The Global Catalogue of Microorganisms (GCM) 10K type strain sequencing project: providing services to taxonomists for standard genome sequencing and annotation.</title>
        <authorList>
            <consortium name="The Broad Institute Genomics Platform"/>
            <consortium name="The Broad Institute Genome Sequencing Center for Infectious Disease"/>
            <person name="Wu L."/>
            <person name="Ma J."/>
        </authorList>
    </citation>
    <scope>NUCLEOTIDE SEQUENCE [LARGE SCALE GENOMIC DNA]</scope>
    <source>
        <strain evidence="5 6">JCM 15478</strain>
    </source>
</reference>
<dbReference type="InterPro" id="IPR036388">
    <property type="entry name" value="WH-like_DNA-bd_sf"/>
</dbReference>
<keyword evidence="2" id="KW-0238">DNA-binding</keyword>
<keyword evidence="1" id="KW-0805">Transcription regulation</keyword>
<dbReference type="InterPro" id="IPR016032">
    <property type="entry name" value="Sig_transdc_resp-reg_C-effctor"/>
</dbReference>
<dbReference type="Gene3D" id="3.30.565.10">
    <property type="entry name" value="Histidine kinase-like ATPase, C-terminal domain"/>
    <property type="match status" value="1"/>
</dbReference>
<feature type="domain" description="HTH luxR-type" evidence="4">
    <location>
        <begin position="357"/>
        <end position="422"/>
    </location>
</feature>
<dbReference type="InterPro" id="IPR000792">
    <property type="entry name" value="Tscrpt_reg_LuxR_C"/>
</dbReference>
<dbReference type="PROSITE" id="PS00622">
    <property type="entry name" value="HTH_LUXR_1"/>
    <property type="match status" value="1"/>
</dbReference>
<keyword evidence="3" id="KW-0804">Transcription</keyword>
<name>A0ABN2VU81_9ACTN</name>